<name>A0A261RNR0_9BORD</name>
<keyword evidence="2" id="KW-1185">Reference proteome</keyword>
<proteinExistence type="predicted"/>
<evidence type="ECO:0000313" key="1">
    <source>
        <dbReference type="EMBL" id="OZI26686.1"/>
    </source>
</evidence>
<evidence type="ECO:0000313" key="2">
    <source>
        <dbReference type="Proteomes" id="UP000216857"/>
    </source>
</evidence>
<protein>
    <submittedName>
        <fullName evidence="1">Uncharacterized protein</fullName>
    </submittedName>
</protein>
<dbReference type="Proteomes" id="UP000216857">
    <property type="component" value="Unassembled WGS sequence"/>
</dbReference>
<dbReference type="AlphaFoldDB" id="A0A261RNR0"/>
<comment type="caution">
    <text evidence="1">The sequence shown here is derived from an EMBL/GenBank/DDBJ whole genome shotgun (WGS) entry which is preliminary data.</text>
</comment>
<dbReference type="EMBL" id="NEVJ01000001">
    <property type="protein sequence ID" value="OZI26686.1"/>
    <property type="molecule type" value="Genomic_DNA"/>
</dbReference>
<accession>A0A261RNR0</accession>
<organism evidence="1 2">
    <name type="scientific">Bordetella genomosp. 9</name>
    <dbReference type="NCBI Taxonomy" id="1416803"/>
    <lineage>
        <taxon>Bacteria</taxon>
        <taxon>Pseudomonadati</taxon>
        <taxon>Pseudomonadota</taxon>
        <taxon>Betaproteobacteria</taxon>
        <taxon>Burkholderiales</taxon>
        <taxon>Alcaligenaceae</taxon>
        <taxon>Bordetella</taxon>
    </lineage>
</organism>
<reference evidence="1" key="1">
    <citation type="submission" date="2017-05" db="EMBL/GenBank/DDBJ databases">
        <title>Complete and WGS of Bordetella genogroups.</title>
        <authorList>
            <person name="Spilker T."/>
            <person name="Lipuma J."/>
        </authorList>
    </citation>
    <scope>NUCLEOTIDE SEQUENCE</scope>
    <source>
        <strain evidence="1">AU21707</strain>
    </source>
</reference>
<dbReference type="RefSeq" id="WP_094845779.1">
    <property type="nucleotide sequence ID" value="NZ_NEVJ01000001.1"/>
</dbReference>
<sequence length="76" mass="8648">MQILKRLTARFVVVGPTDKRYAYTERGVLEQMRACPDPSVEVFELIGGYPAVIPIAGRSMPPNPWDRVPDFEWIEA</sequence>
<gene>
    <name evidence="1" type="ORF">CAL26_05025</name>
</gene>